<accession>A0AAD7XAQ8</accession>
<dbReference type="Proteomes" id="UP001215151">
    <property type="component" value="Unassembled WGS sequence"/>
</dbReference>
<comment type="caution">
    <text evidence="1">The sequence shown here is derived from an EMBL/GenBank/DDBJ whole genome shotgun (WGS) entry which is preliminary data.</text>
</comment>
<reference evidence="1" key="1">
    <citation type="submission" date="2022-11" db="EMBL/GenBank/DDBJ databases">
        <title>Genome Sequence of Cubamyces cubensis.</title>
        <authorList>
            <person name="Buettner E."/>
        </authorList>
    </citation>
    <scope>NUCLEOTIDE SEQUENCE</scope>
    <source>
        <strain evidence="1">MPL-01</strain>
    </source>
</reference>
<dbReference type="AlphaFoldDB" id="A0AAD7XAQ8"/>
<name>A0AAD7XAQ8_9APHY</name>
<gene>
    <name evidence="1" type="ORF">ONZ51_g6830</name>
</gene>
<organism evidence="1 2">
    <name type="scientific">Trametes cubensis</name>
    <dbReference type="NCBI Taxonomy" id="1111947"/>
    <lineage>
        <taxon>Eukaryota</taxon>
        <taxon>Fungi</taxon>
        <taxon>Dikarya</taxon>
        <taxon>Basidiomycota</taxon>
        <taxon>Agaricomycotina</taxon>
        <taxon>Agaricomycetes</taxon>
        <taxon>Polyporales</taxon>
        <taxon>Polyporaceae</taxon>
        <taxon>Trametes</taxon>
    </lineage>
</organism>
<evidence type="ECO:0000313" key="1">
    <source>
        <dbReference type="EMBL" id="KAJ8474999.1"/>
    </source>
</evidence>
<dbReference type="EMBL" id="JAPEVG010000171">
    <property type="protein sequence ID" value="KAJ8474999.1"/>
    <property type="molecule type" value="Genomic_DNA"/>
</dbReference>
<keyword evidence="2" id="KW-1185">Reference proteome</keyword>
<protein>
    <submittedName>
        <fullName evidence="1">Uncharacterized protein</fullName>
    </submittedName>
</protein>
<proteinExistence type="predicted"/>
<sequence length="272" mass="31621">MSIERDPDFYVKEVFAFLPTKKLRQRFKDQPVDERRKTAKEIWDRWLVDGADTQEVLYHWVRHRTCLKDDLVAEPRPIVNTEEELMGPIRPILQLSMEDERIRVERYLRKNPKAASGDGVDLLAELPQLPATVRTARQPYVFGWPITEEWLKTFSGIAGAHTVSNDASDGLTQLSSRAGCSIFYTSAVHPDAPEWTGQHLPPEIPNFDILQICHTLHWGTYVEERPTEAQYQWLTHVLPGKPGWFRSPFTFEDFDELLELPHRPDYIYDPLP</sequence>
<evidence type="ECO:0000313" key="2">
    <source>
        <dbReference type="Proteomes" id="UP001215151"/>
    </source>
</evidence>